<dbReference type="NCBIfam" id="TIGR02595">
    <property type="entry name" value="PEP_CTERM"/>
    <property type="match status" value="1"/>
</dbReference>
<dbReference type="KEGG" id="nhl:Nhal_2170"/>
<gene>
    <name evidence="2" type="ordered locus">Nhal_2170</name>
</gene>
<keyword evidence="1" id="KW-0732">Signal</keyword>
<dbReference type="HOGENOM" id="CLU_088560_0_0_6"/>
<name>D5C545_NITHN</name>
<dbReference type="Proteomes" id="UP000001844">
    <property type="component" value="Chromosome"/>
</dbReference>
<dbReference type="AlphaFoldDB" id="D5C545"/>
<evidence type="ECO:0008006" key="4">
    <source>
        <dbReference type="Google" id="ProtNLM"/>
    </source>
</evidence>
<evidence type="ECO:0000313" key="2">
    <source>
        <dbReference type="EMBL" id="ADE15268.1"/>
    </source>
</evidence>
<protein>
    <recommendedName>
        <fullName evidence="4">PEP-CTERM protein-sorting domain-containing protein</fullName>
    </recommendedName>
</protein>
<evidence type="ECO:0000313" key="3">
    <source>
        <dbReference type="Proteomes" id="UP000001844"/>
    </source>
</evidence>
<sequence length="274" mass="29608">MLKRLVVFYTLLLTPFSSSWAISFTPFGPHGEGGFINGQTFFFNDDGAVFELDAFLNIEGLDLNGGAIGTSAQFSFDPLPPGLTFDFSPSLSSDLTDLNLTYTFSNTTTEAFPNIKFFSFLDTDIAESISPFNEFGQAFGTIGSGAADSAPDSWEIDEPGFLFGDIFVNLLLGTLDNTNAIPQTFPEDVSMALGFDLGNLNPLETITVDIFLSEDSDFIGDFFLTQEDLNPLSLASITMSGQSSIQQNSIPEPNTWLLLTTGLIALGGILTKKK</sequence>
<dbReference type="InterPro" id="IPR013424">
    <property type="entry name" value="Ice-binding_C"/>
</dbReference>
<dbReference type="EMBL" id="CP001798">
    <property type="protein sequence ID" value="ADE15268.1"/>
    <property type="molecule type" value="Genomic_DNA"/>
</dbReference>
<keyword evidence="3" id="KW-1185">Reference proteome</keyword>
<feature type="chain" id="PRO_5003069544" description="PEP-CTERM protein-sorting domain-containing protein" evidence="1">
    <location>
        <begin position="21"/>
        <end position="274"/>
    </location>
</feature>
<evidence type="ECO:0000256" key="1">
    <source>
        <dbReference type="SAM" id="SignalP"/>
    </source>
</evidence>
<dbReference type="RefSeq" id="WP_013033132.1">
    <property type="nucleotide sequence ID" value="NC_013960.1"/>
</dbReference>
<accession>D5C545</accession>
<dbReference type="eggNOG" id="ENOG5033FM5">
    <property type="taxonomic scope" value="Bacteria"/>
</dbReference>
<reference evidence="3" key="1">
    <citation type="submission" date="2010-04" db="EMBL/GenBank/DDBJ databases">
        <title>Complete genome sequence of Nitrosococcus halophilus Nc4, a salt-adapted, aerobic obligate ammonia-oxidizing sulfur purple bacterium.</title>
        <authorList>
            <consortium name="US DOE Joint Genome Institute"/>
            <person name="Campbell M.A."/>
            <person name="Malfatti S.A."/>
            <person name="Chain P.S.G."/>
            <person name="Heidelberg J.F."/>
            <person name="Ward B.B."/>
            <person name="Klotz M.G."/>
        </authorList>
    </citation>
    <scope>NUCLEOTIDE SEQUENCE [LARGE SCALE GENOMIC DNA]</scope>
    <source>
        <strain evidence="3">Nc4</strain>
    </source>
</reference>
<dbReference type="OrthoDB" id="7069194at2"/>
<feature type="signal peptide" evidence="1">
    <location>
        <begin position="1"/>
        <end position="20"/>
    </location>
</feature>
<organism evidence="2 3">
    <name type="scientific">Nitrosococcus halophilus (strain Nc4)</name>
    <dbReference type="NCBI Taxonomy" id="472759"/>
    <lineage>
        <taxon>Bacteria</taxon>
        <taxon>Pseudomonadati</taxon>
        <taxon>Pseudomonadota</taxon>
        <taxon>Gammaproteobacteria</taxon>
        <taxon>Chromatiales</taxon>
        <taxon>Chromatiaceae</taxon>
        <taxon>Nitrosococcus</taxon>
    </lineage>
</organism>
<proteinExistence type="predicted"/>